<sequence>METLIPSQRAAKKVTEHRDTATCNLDLSIGFTGFTGTNEAKSAIDTHQTIGISAAMGRLGVNLLPVAALRLQVDAGEVLADATAGDGGESAPSITEPIVHVDGGDVAATLSLQRVVHVHGADAQERTRLDHGGLVDERIVRHAGTEEVTISPQGTALAAEEFPPDVGFSSTPQPRTGVREDVQRWSDDLTGWITSRHWEILVQKLQAQTKLLEDAFLMDCQAFQNGNYSDSNPPRSKFSVVRKQFNTDAAQVGIATHHILIASTLKCTDQEQQLFVQP</sequence>
<accession>A0A182QW25</accession>
<dbReference type="EMBL" id="AXCN02001066">
    <property type="status" value="NOT_ANNOTATED_CDS"/>
    <property type="molecule type" value="Genomic_DNA"/>
</dbReference>
<organism evidence="1 2">
    <name type="scientific">Anopheles farauti</name>
    <dbReference type="NCBI Taxonomy" id="69004"/>
    <lineage>
        <taxon>Eukaryota</taxon>
        <taxon>Metazoa</taxon>
        <taxon>Ecdysozoa</taxon>
        <taxon>Arthropoda</taxon>
        <taxon>Hexapoda</taxon>
        <taxon>Insecta</taxon>
        <taxon>Pterygota</taxon>
        <taxon>Neoptera</taxon>
        <taxon>Endopterygota</taxon>
        <taxon>Diptera</taxon>
        <taxon>Nematocera</taxon>
        <taxon>Culicoidea</taxon>
        <taxon>Culicidae</taxon>
        <taxon>Anophelinae</taxon>
        <taxon>Anopheles</taxon>
    </lineage>
</organism>
<dbReference type="Proteomes" id="UP000075886">
    <property type="component" value="Unassembled WGS sequence"/>
</dbReference>
<evidence type="ECO:0000313" key="1">
    <source>
        <dbReference type="EnsemblMetazoa" id="AFAF018028-PA"/>
    </source>
</evidence>
<name>A0A182QW25_9DIPT</name>
<dbReference type="AlphaFoldDB" id="A0A182QW25"/>
<protein>
    <submittedName>
        <fullName evidence="1">Uncharacterized protein</fullName>
    </submittedName>
</protein>
<dbReference type="VEuPathDB" id="VectorBase:AFAF018028"/>
<evidence type="ECO:0000313" key="2">
    <source>
        <dbReference type="Proteomes" id="UP000075886"/>
    </source>
</evidence>
<reference evidence="1" key="2">
    <citation type="submission" date="2020-05" db="UniProtKB">
        <authorList>
            <consortium name="EnsemblMetazoa"/>
        </authorList>
    </citation>
    <scope>IDENTIFICATION</scope>
    <source>
        <strain evidence="1">FAR1</strain>
    </source>
</reference>
<dbReference type="EnsemblMetazoa" id="AFAF018028-RA">
    <property type="protein sequence ID" value="AFAF018028-PA"/>
    <property type="gene ID" value="AFAF018028"/>
</dbReference>
<proteinExistence type="predicted"/>
<keyword evidence="2" id="KW-1185">Reference proteome</keyword>
<reference evidence="2" key="1">
    <citation type="submission" date="2014-01" db="EMBL/GenBank/DDBJ databases">
        <title>The Genome Sequence of Anopheles farauti FAR1 (V2).</title>
        <authorList>
            <consortium name="The Broad Institute Genomics Platform"/>
            <person name="Neafsey D.E."/>
            <person name="Besansky N."/>
            <person name="Howell P."/>
            <person name="Walton C."/>
            <person name="Young S.K."/>
            <person name="Zeng Q."/>
            <person name="Gargeya S."/>
            <person name="Fitzgerald M."/>
            <person name="Haas B."/>
            <person name="Abouelleil A."/>
            <person name="Allen A.W."/>
            <person name="Alvarado L."/>
            <person name="Arachchi H.M."/>
            <person name="Berlin A.M."/>
            <person name="Chapman S.B."/>
            <person name="Gainer-Dewar J."/>
            <person name="Goldberg J."/>
            <person name="Griggs A."/>
            <person name="Gujja S."/>
            <person name="Hansen M."/>
            <person name="Howarth C."/>
            <person name="Imamovic A."/>
            <person name="Ireland A."/>
            <person name="Larimer J."/>
            <person name="McCowan C."/>
            <person name="Murphy C."/>
            <person name="Pearson M."/>
            <person name="Poon T.W."/>
            <person name="Priest M."/>
            <person name="Roberts A."/>
            <person name="Saif S."/>
            <person name="Shea T."/>
            <person name="Sisk P."/>
            <person name="Sykes S."/>
            <person name="Wortman J."/>
            <person name="Nusbaum C."/>
            <person name="Birren B."/>
        </authorList>
    </citation>
    <scope>NUCLEOTIDE SEQUENCE [LARGE SCALE GENOMIC DNA]</scope>
    <source>
        <strain evidence="2">FAR1</strain>
    </source>
</reference>